<dbReference type="Pfam" id="PF02767">
    <property type="entry name" value="DNA_pol3_beta_2"/>
    <property type="match status" value="1"/>
</dbReference>
<dbReference type="GO" id="GO:0003677">
    <property type="term" value="F:DNA binding"/>
    <property type="evidence" value="ECO:0007669"/>
    <property type="project" value="UniProtKB-KW"/>
</dbReference>
<keyword evidence="8" id="KW-0238">DNA-binding</keyword>
<evidence type="ECO:0000256" key="4">
    <source>
        <dbReference type="ARBA" id="ARBA00022679"/>
    </source>
</evidence>
<evidence type="ECO:0000256" key="6">
    <source>
        <dbReference type="ARBA" id="ARBA00022705"/>
    </source>
</evidence>
<protein>
    <submittedName>
        <fullName evidence="10">DNA polymerase III, beta chain, central</fullName>
    </submittedName>
</protein>
<evidence type="ECO:0000256" key="8">
    <source>
        <dbReference type="ARBA" id="ARBA00023125"/>
    </source>
</evidence>
<keyword evidence="6" id="KW-0235">DNA replication</keyword>
<sequence length="216" mass="23666">MELIIRKAHIQAVMLFAGKKDIRYYLNGACIDTGEHGAHLVATDGHTMAIACISTAPLPVGQIIIPRAMLDGIKSSKKDHAVIVTFDDAPENDVKNRKITINNDGIESSMEELDGRYPDYRRVIPKTLSGEVAQFQIEYLMRGQKAAEILGGKLCEVLHNGSNTAVLSTHQDDFLAIVMPLRGSGVPAQDWIAPTWYENAPKTVQEAPQEENTVSA</sequence>
<evidence type="ECO:0000256" key="1">
    <source>
        <dbReference type="ARBA" id="ARBA00004496"/>
    </source>
</evidence>
<evidence type="ECO:0000313" key="10">
    <source>
        <dbReference type="EMBL" id="CAB4147830.1"/>
    </source>
</evidence>
<dbReference type="GO" id="GO:0003887">
    <property type="term" value="F:DNA-directed DNA polymerase activity"/>
    <property type="evidence" value="ECO:0007669"/>
    <property type="project" value="UniProtKB-KW"/>
</dbReference>
<evidence type="ECO:0000259" key="9">
    <source>
        <dbReference type="Pfam" id="PF02767"/>
    </source>
</evidence>
<accession>A0A6J5MS81</accession>
<keyword evidence="5" id="KW-0548">Nucleotidyltransferase</keyword>
<keyword evidence="4" id="KW-0808">Transferase</keyword>
<feature type="domain" description="DNA polymerase III beta sliding clamp central" evidence="9">
    <location>
        <begin position="8"/>
        <end position="119"/>
    </location>
</feature>
<dbReference type="InterPro" id="IPR001001">
    <property type="entry name" value="DNA_polIII_beta"/>
</dbReference>
<dbReference type="GO" id="GO:0006271">
    <property type="term" value="P:DNA strand elongation involved in DNA replication"/>
    <property type="evidence" value="ECO:0007669"/>
    <property type="project" value="TreeGrafter"/>
</dbReference>
<keyword evidence="7" id="KW-0239">DNA-directed DNA polymerase</keyword>
<comment type="subcellular location">
    <subcellularLocation>
        <location evidence="1">Cytoplasm</location>
    </subcellularLocation>
</comment>
<dbReference type="InterPro" id="IPR046938">
    <property type="entry name" value="DNA_clamp_sf"/>
</dbReference>
<dbReference type="PANTHER" id="PTHR30478">
    <property type="entry name" value="DNA POLYMERASE III SUBUNIT BETA"/>
    <property type="match status" value="1"/>
</dbReference>
<reference evidence="10" key="1">
    <citation type="submission" date="2020-04" db="EMBL/GenBank/DDBJ databases">
        <authorList>
            <person name="Chiriac C."/>
            <person name="Salcher M."/>
            <person name="Ghai R."/>
            <person name="Kavagutti S V."/>
        </authorList>
    </citation>
    <scope>NUCLEOTIDE SEQUENCE</scope>
</reference>
<comment type="similarity">
    <text evidence="2">Belongs to the beta sliding clamp family.</text>
</comment>
<evidence type="ECO:0000256" key="3">
    <source>
        <dbReference type="ARBA" id="ARBA00022490"/>
    </source>
</evidence>
<dbReference type="SUPFAM" id="SSF55979">
    <property type="entry name" value="DNA clamp"/>
    <property type="match status" value="1"/>
</dbReference>
<organism evidence="10">
    <name type="scientific">uncultured Caudovirales phage</name>
    <dbReference type="NCBI Taxonomy" id="2100421"/>
    <lineage>
        <taxon>Viruses</taxon>
        <taxon>Duplodnaviria</taxon>
        <taxon>Heunggongvirae</taxon>
        <taxon>Uroviricota</taxon>
        <taxon>Caudoviricetes</taxon>
        <taxon>Peduoviridae</taxon>
        <taxon>Maltschvirus</taxon>
        <taxon>Maltschvirus maltsch</taxon>
    </lineage>
</organism>
<keyword evidence="3" id="KW-0963">Cytoplasm</keyword>
<dbReference type="InterPro" id="IPR022637">
    <property type="entry name" value="DNA_polIII_beta_cen"/>
</dbReference>
<dbReference type="PANTHER" id="PTHR30478:SF0">
    <property type="entry name" value="BETA SLIDING CLAMP"/>
    <property type="match status" value="1"/>
</dbReference>
<proteinExistence type="inferred from homology"/>
<gene>
    <name evidence="10" type="ORF">UFOVP513_54</name>
</gene>
<dbReference type="EMBL" id="LR796476">
    <property type="protein sequence ID" value="CAB4147830.1"/>
    <property type="molecule type" value="Genomic_DNA"/>
</dbReference>
<dbReference type="GO" id="GO:0009360">
    <property type="term" value="C:DNA polymerase III complex"/>
    <property type="evidence" value="ECO:0007669"/>
    <property type="project" value="InterPro"/>
</dbReference>
<name>A0A6J5MS81_9CAUD</name>
<dbReference type="Gene3D" id="3.10.150.10">
    <property type="entry name" value="DNA Polymerase III, subunit A, domain 2"/>
    <property type="match status" value="1"/>
</dbReference>
<dbReference type="GO" id="GO:0008408">
    <property type="term" value="F:3'-5' exonuclease activity"/>
    <property type="evidence" value="ECO:0007669"/>
    <property type="project" value="InterPro"/>
</dbReference>
<evidence type="ECO:0000256" key="7">
    <source>
        <dbReference type="ARBA" id="ARBA00022932"/>
    </source>
</evidence>
<evidence type="ECO:0000256" key="5">
    <source>
        <dbReference type="ARBA" id="ARBA00022695"/>
    </source>
</evidence>
<evidence type="ECO:0000256" key="2">
    <source>
        <dbReference type="ARBA" id="ARBA00010752"/>
    </source>
</evidence>